<dbReference type="InterPro" id="IPR030224">
    <property type="entry name" value="Sla2_fam"/>
</dbReference>
<dbReference type="PANTHER" id="PTHR10407">
    <property type="entry name" value="HUNTINGTIN INTERACTING PROTEIN 1"/>
    <property type="match status" value="1"/>
</dbReference>
<evidence type="ECO:0000259" key="1">
    <source>
        <dbReference type="Pfam" id="PF07651"/>
    </source>
</evidence>
<sequence length="102" mass="11906">MSRIGMDREAFVKGQVSYSIISIFLEAVHKALTKYEVPLKPKHARRLIVGTHQERSSAVFWNAVNRIQLEKNPVLTWKVVFHLETTLYIYDINPNGERHLFL</sequence>
<dbReference type="GO" id="GO:0030864">
    <property type="term" value="C:cortical actin cytoskeleton"/>
    <property type="evidence" value="ECO:0007669"/>
    <property type="project" value="TreeGrafter"/>
</dbReference>
<organism evidence="2 3">
    <name type="scientific">Heterorhabditis bacteriophora</name>
    <name type="common">Entomopathogenic nematode worm</name>
    <dbReference type="NCBI Taxonomy" id="37862"/>
    <lineage>
        <taxon>Eukaryota</taxon>
        <taxon>Metazoa</taxon>
        <taxon>Ecdysozoa</taxon>
        <taxon>Nematoda</taxon>
        <taxon>Chromadorea</taxon>
        <taxon>Rhabditida</taxon>
        <taxon>Rhabditina</taxon>
        <taxon>Rhabditomorpha</taxon>
        <taxon>Strongyloidea</taxon>
        <taxon>Heterorhabditidae</taxon>
        <taxon>Heterorhabditis</taxon>
    </lineage>
</organism>
<evidence type="ECO:0000313" key="3">
    <source>
        <dbReference type="WBParaSite" id="Hba_10558"/>
    </source>
</evidence>
<dbReference type="GO" id="GO:0035615">
    <property type="term" value="F:clathrin adaptor activity"/>
    <property type="evidence" value="ECO:0007669"/>
    <property type="project" value="TreeGrafter"/>
</dbReference>
<dbReference type="GO" id="GO:0006897">
    <property type="term" value="P:endocytosis"/>
    <property type="evidence" value="ECO:0007669"/>
    <property type="project" value="InterPro"/>
</dbReference>
<dbReference type="InterPro" id="IPR008942">
    <property type="entry name" value="ENTH_VHS"/>
</dbReference>
<dbReference type="Pfam" id="PF07651">
    <property type="entry name" value="ANTH"/>
    <property type="match status" value="1"/>
</dbReference>
<accession>A0A1I7WZ52</accession>
<dbReference type="WBParaSite" id="Hba_10558">
    <property type="protein sequence ID" value="Hba_10558"/>
    <property type="gene ID" value="Hba_10558"/>
</dbReference>
<dbReference type="GO" id="GO:0007015">
    <property type="term" value="P:actin filament organization"/>
    <property type="evidence" value="ECO:0007669"/>
    <property type="project" value="TreeGrafter"/>
</dbReference>
<dbReference type="SUPFAM" id="SSF48464">
    <property type="entry name" value="ENTH/VHS domain"/>
    <property type="match status" value="1"/>
</dbReference>
<evidence type="ECO:0000313" key="2">
    <source>
        <dbReference type="Proteomes" id="UP000095283"/>
    </source>
</evidence>
<reference evidence="3" key="1">
    <citation type="submission" date="2016-11" db="UniProtKB">
        <authorList>
            <consortium name="WormBaseParasite"/>
        </authorList>
    </citation>
    <scope>IDENTIFICATION</scope>
</reference>
<dbReference type="GO" id="GO:0043325">
    <property type="term" value="F:phosphatidylinositol-3,4-bisphosphate binding"/>
    <property type="evidence" value="ECO:0007669"/>
    <property type="project" value="TreeGrafter"/>
</dbReference>
<dbReference type="Proteomes" id="UP000095283">
    <property type="component" value="Unplaced"/>
</dbReference>
<dbReference type="AlphaFoldDB" id="A0A1I7WZ52"/>
<protein>
    <submittedName>
        <fullName evidence="3">ANTH domain-containing protein</fullName>
    </submittedName>
</protein>
<dbReference type="GO" id="GO:0051015">
    <property type="term" value="F:actin filament binding"/>
    <property type="evidence" value="ECO:0007669"/>
    <property type="project" value="TreeGrafter"/>
</dbReference>
<feature type="domain" description="AP180 N-terminal homology (ANTH)" evidence="1">
    <location>
        <begin position="26"/>
        <end position="80"/>
    </location>
</feature>
<dbReference type="InterPro" id="IPR011417">
    <property type="entry name" value="ANTH_dom"/>
</dbReference>
<dbReference type="GO" id="GO:0030136">
    <property type="term" value="C:clathrin-coated vesicle"/>
    <property type="evidence" value="ECO:0007669"/>
    <property type="project" value="TreeGrafter"/>
</dbReference>
<dbReference type="PANTHER" id="PTHR10407:SF15">
    <property type="entry name" value="HUNTINGTIN INTERACTING PROTEIN 1"/>
    <property type="match status" value="1"/>
</dbReference>
<proteinExistence type="predicted"/>
<name>A0A1I7WZ52_HETBA</name>
<dbReference type="Gene3D" id="1.25.40.90">
    <property type="match status" value="1"/>
</dbReference>
<dbReference type="GO" id="GO:0080025">
    <property type="term" value="F:phosphatidylinositol-3,5-bisphosphate binding"/>
    <property type="evidence" value="ECO:0007669"/>
    <property type="project" value="TreeGrafter"/>
</dbReference>
<dbReference type="GO" id="GO:0048268">
    <property type="term" value="P:clathrin coat assembly"/>
    <property type="evidence" value="ECO:0007669"/>
    <property type="project" value="TreeGrafter"/>
</dbReference>
<keyword evidence="2" id="KW-1185">Reference proteome</keyword>
<dbReference type="GO" id="GO:0032051">
    <property type="term" value="F:clathrin light chain binding"/>
    <property type="evidence" value="ECO:0007669"/>
    <property type="project" value="TreeGrafter"/>
</dbReference>